<comment type="caution">
    <text evidence="1">The sequence shown here is derived from an EMBL/GenBank/DDBJ whole genome shotgun (WGS) entry which is preliminary data.</text>
</comment>
<dbReference type="RefSeq" id="WP_126294740.1">
    <property type="nucleotide sequence ID" value="NZ_CP155468.1"/>
</dbReference>
<protein>
    <submittedName>
        <fullName evidence="1">Uncharacterized protein</fullName>
    </submittedName>
</protein>
<evidence type="ECO:0000313" key="1">
    <source>
        <dbReference type="EMBL" id="RTQ92453.1"/>
    </source>
</evidence>
<accession>A0A3S0J2G5</accession>
<proteinExistence type="predicted"/>
<dbReference type="EMBL" id="RXNR01000032">
    <property type="protein sequence ID" value="RTQ92453.1"/>
    <property type="molecule type" value="Genomic_DNA"/>
</dbReference>
<dbReference type="Proteomes" id="UP000276349">
    <property type="component" value="Unassembled WGS sequence"/>
</dbReference>
<reference evidence="1 2" key="1">
    <citation type="submission" date="2018-12" db="EMBL/GenBank/DDBJ databases">
        <authorList>
            <person name="Yu L."/>
        </authorList>
    </citation>
    <scope>NUCLEOTIDE SEQUENCE [LARGE SCALE GENOMIC DNA]</scope>
    <source>
        <strain evidence="1 2">S5H2222</strain>
    </source>
</reference>
<evidence type="ECO:0000313" key="2">
    <source>
        <dbReference type="Proteomes" id="UP000276349"/>
    </source>
</evidence>
<keyword evidence="2" id="KW-1185">Reference proteome</keyword>
<name>A0A3S0J2G5_9BACI</name>
<organism evidence="1 2">
    <name type="scientific">Lysinibacillus telephonicus</name>
    <dbReference type="NCBI Taxonomy" id="1714840"/>
    <lineage>
        <taxon>Bacteria</taxon>
        <taxon>Bacillati</taxon>
        <taxon>Bacillota</taxon>
        <taxon>Bacilli</taxon>
        <taxon>Bacillales</taxon>
        <taxon>Bacillaceae</taxon>
        <taxon>Lysinibacillus</taxon>
    </lineage>
</organism>
<gene>
    <name evidence="1" type="ORF">EKG35_12185</name>
</gene>
<sequence length="128" mass="14772">MKNKKYLKPALFVALVLTVLIYVASSFIFRGDIKITVHNDTFSEQSIWLSPEEEQIYIIPPGEKRNIKYSTEEISISLMLNYHDIEGKPKSIMLSEYVEAHEQGTVIVEMKQLNPNEEIVLEISDKIK</sequence>
<dbReference type="AlphaFoldDB" id="A0A3S0J2G5"/>